<accession>A0A7W9DXK6</accession>
<sequence length="113" mass="12820">MSSNFTITRICHICGNEFLAKTTVTMYCSQHCRKQNQMAQERKAKLARSEAEVKILKEVNTTKQRAPILNKDILLVKDVANLMGCSTKAVYNMINDGRIKASNLGEDRLKWLS</sequence>
<reference evidence="1 2" key="1">
    <citation type="submission" date="2020-08" db="EMBL/GenBank/DDBJ databases">
        <title>Genomic Encyclopedia of Type Strains, Phase IV (KMG-V): Genome sequencing to study the core and pangenomes of soil and plant-associated prokaryotes.</title>
        <authorList>
            <person name="Whitman W."/>
        </authorList>
    </citation>
    <scope>NUCLEOTIDE SEQUENCE [LARGE SCALE GENOMIC DNA]</scope>
    <source>
        <strain evidence="1 2">S3M1</strain>
    </source>
</reference>
<dbReference type="RefSeq" id="WP_183879250.1">
    <property type="nucleotide sequence ID" value="NZ_JACHCE010000001.1"/>
</dbReference>
<comment type="caution">
    <text evidence="1">The sequence shown here is derived from an EMBL/GenBank/DDBJ whole genome shotgun (WGS) entry which is preliminary data.</text>
</comment>
<evidence type="ECO:0000313" key="2">
    <source>
        <dbReference type="Proteomes" id="UP000537204"/>
    </source>
</evidence>
<gene>
    <name evidence="1" type="ORF">HDE68_000871</name>
</gene>
<dbReference type="GO" id="GO:0003677">
    <property type="term" value="F:DNA binding"/>
    <property type="evidence" value="ECO:0007669"/>
    <property type="project" value="UniProtKB-KW"/>
</dbReference>
<name>A0A7W9DXK6_9SPHI</name>
<dbReference type="Proteomes" id="UP000537204">
    <property type="component" value="Unassembled WGS sequence"/>
</dbReference>
<protein>
    <submittedName>
        <fullName evidence="1">Putative DNA-binding transcriptional regulator AlpA</fullName>
    </submittedName>
</protein>
<keyword evidence="1" id="KW-0238">DNA-binding</keyword>
<organism evidence="1 2">
    <name type="scientific">Pedobacter cryoconitis</name>
    <dbReference type="NCBI Taxonomy" id="188932"/>
    <lineage>
        <taxon>Bacteria</taxon>
        <taxon>Pseudomonadati</taxon>
        <taxon>Bacteroidota</taxon>
        <taxon>Sphingobacteriia</taxon>
        <taxon>Sphingobacteriales</taxon>
        <taxon>Sphingobacteriaceae</taxon>
        <taxon>Pedobacter</taxon>
    </lineage>
</organism>
<evidence type="ECO:0000313" key="1">
    <source>
        <dbReference type="EMBL" id="MBB5634986.1"/>
    </source>
</evidence>
<dbReference type="AlphaFoldDB" id="A0A7W9DXK6"/>
<proteinExistence type="predicted"/>
<dbReference type="EMBL" id="JACHCE010000001">
    <property type="protein sequence ID" value="MBB5634986.1"/>
    <property type="molecule type" value="Genomic_DNA"/>
</dbReference>